<dbReference type="OrthoDB" id="9775880at2"/>
<evidence type="ECO:0000256" key="1">
    <source>
        <dbReference type="ARBA" id="ARBA00008857"/>
    </source>
</evidence>
<dbReference type="PANTHER" id="PTHR30629">
    <property type="entry name" value="PROPHAGE INTEGRASE"/>
    <property type="match status" value="1"/>
</dbReference>
<dbReference type="GO" id="GO:0015074">
    <property type="term" value="P:DNA integration"/>
    <property type="evidence" value="ECO:0007669"/>
    <property type="project" value="UniProtKB-KW"/>
</dbReference>
<dbReference type="EMBL" id="CP036295">
    <property type="protein sequence ID" value="QCC85869.1"/>
    <property type="molecule type" value="Genomic_DNA"/>
</dbReference>
<dbReference type="InterPro" id="IPR013762">
    <property type="entry name" value="Integrase-like_cat_sf"/>
</dbReference>
<dbReference type="PANTHER" id="PTHR30629:SF2">
    <property type="entry name" value="PROPHAGE INTEGRASE INTS-RELATED"/>
    <property type="match status" value="1"/>
</dbReference>
<dbReference type="SUPFAM" id="SSF56349">
    <property type="entry name" value="DNA breaking-rejoining enzymes"/>
    <property type="match status" value="1"/>
</dbReference>
<comment type="similarity">
    <text evidence="1">Belongs to the 'phage' integrase family.</text>
</comment>
<sequence>MTIRPEAWHRLRAIDEYTGEPSIGFALKILSFVFVRSVELRGAEWREFDFEAAMWVIPAERMKMKRPHTASVARQVLSLLGDLRNTTGNGQFLFPSLFSASRETALRAKGMQDQTQGLLPICFDLHMHIICTELIIISLV</sequence>
<name>A0A4P7UIH1_DESDE</name>
<protein>
    <recommendedName>
        <fullName evidence="6">Tyr recombinase domain-containing protein</fullName>
    </recommendedName>
</protein>
<dbReference type="Gene3D" id="1.10.443.10">
    <property type="entry name" value="Intergrase catalytic core"/>
    <property type="match status" value="1"/>
</dbReference>
<keyword evidence="3" id="KW-0233">DNA recombination</keyword>
<reference evidence="4 5" key="1">
    <citation type="submission" date="2019-02" db="EMBL/GenBank/DDBJ databases">
        <title>Complete Genome Sequence of Desulfovibrio desulfuricans IC1, a Sulfonate Utilizing Anaerobe.</title>
        <authorList>
            <person name="Day L.A."/>
            <person name="De Leon K.B."/>
            <person name="Wall J.D."/>
        </authorList>
    </citation>
    <scope>NUCLEOTIDE SEQUENCE [LARGE SCALE GENOMIC DNA]</scope>
    <source>
        <strain evidence="4 5">IC1</strain>
    </source>
</reference>
<proteinExistence type="inferred from homology"/>
<gene>
    <name evidence="4" type="ORF">DDIC_08285</name>
</gene>
<evidence type="ECO:0008006" key="6">
    <source>
        <dbReference type="Google" id="ProtNLM"/>
    </source>
</evidence>
<dbReference type="InterPro" id="IPR011010">
    <property type="entry name" value="DNA_brk_join_enz"/>
</dbReference>
<evidence type="ECO:0000313" key="5">
    <source>
        <dbReference type="Proteomes" id="UP000297065"/>
    </source>
</evidence>
<dbReference type="Proteomes" id="UP000297065">
    <property type="component" value="Chromosome"/>
</dbReference>
<accession>A0A4P7UIH1</accession>
<evidence type="ECO:0000256" key="2">
    <source>
        <dbReference type="ARBA" id="ARBA00022908"/>
    </source>
</evidence>
<dbReference type="GO" id="GO:0006310">
    <property type="term" value="P:DNA recombination"/>
    <property type="evidence" value="ECO:0007669"/>
    <property type="project" value="UniProtKB-KW"/>
</dbReference>
<dbReference type="AlphaFoldDB" id="A0A4P7UIH1"/>
<evidence type="ECO:0000313" key="4">
    <source>
        <dbReference type="EMBL" id="QCC85869.1"/>
    </source>
</evidence>
<dbReference type="InterPro" id="IPR050808">
    <property type="entry name" value="Phage_Integrase"/>
</dbReference>
<evidence type="ECO:0000256" key="3">
    <source>
        <dbReference type="ARBA" id="ARBA00023172"/>
    </source>
</evidence>
<dbReference type="GO" id="GO:0003677">
    <property type="term" value="F:DNA binding"/>
    <property type="evidence" value="ECO:0007669"/>
    <property type="project" value="InterPro"/>
</dbReference>
<keyword evidence="2" id="KW-0229">DNA integration</keyword>
<organism evidence="4 5">
    <name type="scientific">Desulfovibrio desulfuricans</name>
    <dbReference type="NCBI Taxonomy" id="876"/>
    <lineage>
        <taxon>Bacteria</taxon>
        <taxon>Pseudomonadati</taxon>
        <taxon>Thermodesulfobacteriota</taxon>
        <taxon>Desulfovibrionia</taxon>
        <taxon>Desulfovibrionales</taxon>
        <taxon>Desulfovibrionaceae</taxon>
        <taxon>Desulfovibrio</taxon>
    </lineage>
</organism>
<dbReference type="RefSeq" id="WP_136400001.1">
    <property type="nucleotide sequence ID" value="NZ_CP036295.1"/>
</dbReference>